<evidence type="ECO:0000259" key="3">
    <source>
        <dbReference type="Pfam" id="PF03734"/>
    </source>
</evidence>
<evidence type="ECO:0000313" key="4">
    <source>
        <dbReference type="EMBL" id="XCM80180.1"/>
    </source>
</evidence>
<dbReference type="InterPro" id="IPR005490">
    <property type="entry name" value="LD_TPept_cat_dom"/>
</dbReference>
<sequence length="304" mass="32246">MSGSHRTTSRRRSATVPGPRQPEGAVSSRSRGRRRKPPKRRGRVVLSGTAMLLAAVSGWFTVGPGRSFPDTAAAGAQDRALGEDQVVPMQAAEARTEPPAADRSDRTELTSIPGLGPSWTSKIPADTRQLVVATGKGKDSSDTSVTIWTKGADGRWQAGQAWAGHNARKGWTTDHHLDDLRSPIGLFSLTDAGGRKADPGSKLPYDQDANFVIGGRGFNNEPLAGSFDYVVAINYNRVPGRSPLDTTYPEGKAKGGGIWLHVDHGGPTHGCVSLPEGQMAELVRTLDPALKPMIVMGDAQSLAV</sequence>
<proteinExistence type="predicted"/>
<feature type="region of interest" description="Disordered" evidence="1">
    <location>
        <begin position="91"/>
        <end position="121"/>
    </location>
</feature>
<feature type="compositionally biased region" description="Basic residues" evidence="1">
    <location>
        <begin position="30"/>
        <end position="43"/>
    </location>
</feature>
<keyword evidence="2" id="KW-0812">Transmembrane</keyword>
<accession>A0AAU8JY48</accession>
<evidence type="ECO:0000256" key="1">
    <source>
        <dbReference type="SAM" id="MobiDB-lite"/>
    </source>
</evidence>
<organism evidence="4">
    <name type="scientific">Kitasatospora camelliae</name>
    <dbReference type="NCBI Taxonomy" id="3156397"/>
    <lineage>
        <taxon>Bacteria</taxon>
        <taxon>Bacillati</taxon>
        <taxon>Actinomycetota</taxon>
        <taxon>Actinomycetes</taxon>
        <taxon>Kitasatosporales</taxon>
        <taxon>Streptomycetaceae</taxon>
        <taxon>Kitasatospora</taxon>
    </lineage>
</organism>
<feature type="transmembrane region" description="Helical" evidence="2">
    <location>
        <begin position="44"/>
        <end position="62"/>
    </location>
</feature>
<reference evidence="4" key="1">
    <citation type="submission" date="2024-06" db="EMBL/GenBank/DDBJ databases">
        <title>The genome sequences of Kitasatospora sp. strain HUAS MG31.</title>
        <authorList>
            <person name="Mo P."/>
        </authorList>
    </citation>
    <scope>NUCLEOTIDE SEQUENCE</scope>
    <source>
        <strain evidence="4">HUAS MG31</strain>
    </source>
</reference>
<feature type="compositionally biased region" description="Basic and acidic residues" evidence="1">
    <location>
        <begin position="94"/>
        <end position="108"/>
    </location>
</feature>
<dbReference type="PANTHER" id="PTHR38589:SF1">
    <property type="entry name" value="BLR0621 PROTEIN"/>
    <property type="match status" value="1"/>
</dbReference>
<gene>
    <name evidence="4" type="ORF">ABWK59_15245</name>
</gene>
<feature type="domain" description="L,D-TPase catalytic" evidence="3">
    <location>
        <begin position="181"/>
        <end position="289"/>
    </location>
</feature>
<evidence type="ECO:0000256" key="2">
    <source>
        <dbReference type="SAM" id="Phobius"/>
    </source>
</evidence>
<protein>
    <submittedName>
        <fullName evidence="4">L,D-transpeptidase family protein</fullName>
    </submittedName>
</protein>
<feature type="region of interest" description="Disordered" evidence="1">
    <location>
        <begin position="1"/>
        <end position="43"/>
    </location>
</feature>
<dbReference type="RefSeq" id="WP_354641120.1">
    <property type="nucleotide sequence ID" value="NZ_CP159872.1"/>
</dbReference>
<dbReference type="Pfam" id="PF03734">
    <property type="entry name" value="YkuD"/>
    <property type="match status" value="1"/>
</dbReference>
<keyword evidence="2" id="KW-0472">Membrane</keyword>
<keyword evidence="2" id="KW-1133">Transmembrane helix</keyword>
<name>A0AAU8JY48_9ACTN</name>
<dbReference type="AlphaFoldDB" id="A0AAU8JY48"/>
<dbReference type="GO" id="GO:0016740">
    <property type="term" value="F:transferase activity"/>
    <property type="evidence" value="ECO:0007669"/>
    <property type="project" value="InterPro"/>
</dbReference>
<dbReference type="EMBL" id="CP159872">
    <property type="protein sequence ID" value="XCM80180.1"/>
    <property type="molecule type" value="Genomic_DNA"/>
</dbReference>
<dbReference type="PANTHER" id="PTHR38589">
    <property type="entry name" value="BLR0621 PROTEIN"/>
    <property type="match status" value="1"/>
</dbReference>
<dbReference type="KEGG" id="kcm:ABWK59_15245"/>